<dbReference type="Proteomes" id="UP000287651">
    <property type="component" value="Unassembled WGS sequence"/>
</dbReference>
<name>A0A427ASU3_ENSVE</name>
<protein>
    <submittedName>
        <fullName evidence="2">Uncharacterized protein</fullName>
    </submittedName>
</protein>
<gene>
    <name evidence="2" type="ORF">B296_00025540</name>
</gene>
<reference evidence="2 3" key="1">
    <citation type="journal article" date="2014" name="Agronomy (Basel)">
        <title>A Draft Genome Sequence for Ensete ventricosum, the Drought-Tolerant Tree Against Hunger.</title>
        <authorList>
            <person name="Harrison J."/>
            <person name="Moore K.A."/>
            <person name="Paszkiewicz K."/>
            <person name="Jones T."/>
            <person name="Grant M."/>
            <person name="Ambacheew D."/>
            <person name="Muzemil S."/>
            <person name="Studholme D.J."/>
        </authorList>
    </citation>
    <scope>NUCLEOTIDE SEQUENCE [LARGE SCALE GENOMIC DNA]</scope>
</reference>
<dbReference type="EMBL" id="AMZH03001430">
    <property type="protein sequence ID" value="RRT79329.1"/>
    <property type="molecule type" value="Genomic_DNA"/>
</dbReference>
<proteinExistence type="predicted"/>
<organism evidence="2 3">
    <name type="scientific">Ensete ventricosum</name>
    <name type="common">Abyssinian banana</name>
    <name type="synonym">Musa ensete</name>
    <dbReference type="NCBI Taxonomy" id="4639"/>
    <lineage>
        <taxon>Eukaryota</taxon>
        <taxon>Viridiplantae</taxon>
        <taxon>Streptophyta</taxon>
        <taxon>Embryophyta</taxon>
        <taxon>Tracheophyta</taxon>
        <taxon>Spermatophyta</taxon>
        <taxon>Magnoliopsida</taxon>
        <taxon>Liliopsida</taxon>
        <taxon>Zingiberales</taxon>
        <taxon>Musaceae</taxon>
        <taxon>Ensete</taxon>
    </lineage>
</organism>
<evidence type="ECO:0000313" key="3">
    <source>
        <dbReference type="Proteomes" id="UP000287651"/>
    </source>
</evidence>
<evidence type="ECO:0000256" key="1">
    <source>
        <dbReference type="SAM" id="MobiDB-lite"/>
    </source>
</evidence>
<sequence length="59" mass="6448">MKSPWVGSPPNPIAAGTLRRASWGMSSSWGRRRPVTSSPAPSSPPFRLSRWKGGDGFFF</sequence>
<evidence type="ECO:0000313" key="2">
    <source>
        <dbReference type="EMBL" id="RRT79329.1"/>
    </source>
</evidence>
<comment type="caution">
    <text evidence="2">The sequence shown here is derived from an EMBL/GenBank/DDBJ whole genome shotgun (WGS) entry which is preliminary data.</text>
</comment>
<accession>A0A427ASU3</accession>
<feature type="region of interest" description="Disordered" evidence="1">
    <location>
        <begin position="25"/>
        <end position="47"/>
    </location>
</feature>
<dbReference type="AlphaFoldDB" id="A0A427ASU3"/>